<evidence type="ECO:0000313" key="2">
    <source>
        <dbReference type="EMBL" id="PVD24537.1"/>
    </source>
</evidence>
<feature type="compositionally biased region" description="Basic and acidic residues" evidence="1">
    <location>
        <begin position="260"/>
        <end position="271"/>
    </location>
</feature>
<reference evidence="2 3" key="1">
    <citation type="submission" date="2018-04" db="EMBL/GenBank/DDBJ databases">
        <title>The genome of golden apple snail Pomacea canaliculata provides insight into stress tolerance and invasive adaptation.</title>
        <authorList>
            <person name="Liu C."/>
            <person name="Liu B."/>
            <person name="Ren Y."/>
            <person name="Zhang Y."/>
            <person name="Wang H."/>
            <person name="Li S."/>
            <person name="Jiang F."/>
            <person name="Yin L."/>
            <person name="Zhang G."/>
            <person name="Qian W."/>
            <person name="Fan W."/>
        </authorList>
    </citation>
    <scope>NUCLEOTIDE SEQUENCE [LARGE SCALE GENOMIC DNA]</scope>
    <source>
        <strain evidence="2">SZHN2017</strain>
        <tissue evidence="2">Muscle</tissue>
    </source>
</reference>
<evidence type="ECO:0000313" key="3">
    <source>
        <dbReference type="Proteomes" id="UP000245119"/>
    </source>
</evidence>
<dbReference type="Proteomes" id="UP000245119">
    <property type="component" value="Linkage Group LG9"/>
</dbReference>
<comment type="caution">
    <text evidence="2">The sequence shown here is derived from an EMBL/GenBank/DDBJ whole genome shotgun (WGS) entry which is preliminary data.</text>
</comment>
<feature type="region of interest" description="Disordered" evidence="1">
    <location>
        <begin position="240"/>
        <end position="271"/>
    </location>
</feature>
<organism evidence="2 3">
    <name type="scientific">Pomacea canaliculata</name>
    <name type="common">Golden apple snail</name>
    <dbReference type="NCBI Taxonomy" id="400727"/>
    <lineage>
        <taxon>Eukaryota</taxon>
        <taxon>Metazoa</taxon>
        <taxon>Spiralia</taxon>
        <taxon>Lophotrochozoa</taxon>
        <taxon>Mollusca</taxon>
        <taxon>Gastropoda</taxon>
        <taxon>Caenogastropoda</taxon>
        <taxon>Architaenioglossa</taxon>
        <taxon>Ampullarioidea</taxon>
        <taxon>Ampullariidae</taxon>
        <taxon>Pomacea</taxon>
    </lineage>
</organism>
<feature type="compositionally biased region" description="Polar residues" evidence="1">
    <location>
        <begin position="173"/>
        <end position="184"/>
    </location>
</feature>
<proteinExistence type="predicted"/>
<sequence>MDLRGYLNIKGNNELISHGKHPAKSVCDDRKDNLLSPADLNDDESKLPHRDYRLANGACHVRDRQHQYPDGRLTDGTYPVRECESELGGQTTLLADDTYHVRDLERQYHYNHLADDAAVSRRSDAHTSSVTWGEAERSGSRPHGHRRPATLAPGTWSWWQRRAPDHRLPSDSDAVNSADANNRSPVRPNLRASPRADRTMVVVTASQPARATRPATSAYLRSSGAAQLVVVSFVSRHTTTAAGETAARVTEAHSCPPPPEGRKLSSPRDGE</sequence>
<keyword evidence="3" id="KW-1185">Reference proteome</keyword>
<accession>A0A2T7NTN4</accession>
<protein>
    <submittedName>
        <fullName evidence="2">Uncharacterized protein</fullName>
    </submittedName>
</protein>
<feature type="region of interest" description="Disordered" evidence="1">
    <location>
        <begin position="118"/>
        <end position="191"/>
    </location>
</feature>
<name>A0A2T7NTN4_POMCA</name>
<dbReference type="EMBL" id="PZQS01000009">
    <property type="protein sequence ID" value="PVD24537.1"/>
    <property type="molecule type" value="Genomic_DNA"/>
</dbReference>
<evidence type="ECO:0000256" key="1">
    <source>
        <dbReference type="SAM" id="MobiDB-lite"/>
    </source>
</evidence>
<dbReference type="AlphaFoldDB" id="A0A2T7NTN4"/>
<gene>
    <name evidence="2" type="ORF">C0Q70_15020</name>
</gene>